<keyword evidence="4" id="KW-1185">Reference proteome</keyword>
<protein>
    <submittedName>
        <fullName evidence="3">Acetyltransferase</fullName>
    </submittedName>
</protein>
<dbReference type="Gene3D" id="2.160.10.10">
    <property type="entry name" value="Hexapeptide repeat proteins"/>
    <property type="match status" value="1"/>
</dbReference>
<dbReference type="EMBL" id="BAZW01000049">
    <property type="protein sequence ID" value="GAO31477.1"/>
    <property type="molecule type" value="Genomic_DNA"/>
</dbReference>
<dbReference type="CDD" id="cd03349">
    <property type="entry name" value="LbH_XAT"/>
    <property type="match status" value="1"/>
</dbReference>
<dbReference type="STRING" id="1236989.JCM15548_13841"/>
<dbReference type="PANTHER" id="PTHR23416:SF23">
    <property type="entry name" value="ACETYLTRANSFERASE C18B11.09C-RELATED"/>
    <property type="match status" value="1"/>
</dbReference>
<comment type="caution">
    <text evidence="3">The sequence shown here is derived from an EMBL/GenBank/DDBJ whole genome shotgun (WGS) entry which is preliminary data.</text>
</comment>
<dbReference type="OrthoDB" id="9812571at2"/>
<evidence type="ECO:0000313" key="3">
    <source>
        <dbReference type="EMBL" id="GAO31477.1"/>
    </source>
</evidence>
<keyword evidence="2 3" id="KW-0808">Transferase</keyword>
<dbReference type="RefSeq" id="WP_062127618.1">
    <property type="nucleotide sequence ID" value="NZ_BAZW01000049.1"/>
</dbReference>
<evidence type="ECO:0000256" key="1">
    <source>
        <dbReference type="ARBA" id="ARBA00007274"/>
    </source>
</evidence>
<name>A0A0E9M0Z8_9BACT</name>
<organism evidence="3 4">
    <name type="scientific">Geofilum rubicundum JCM 15548</name>
    <dbReference type="NCBI Taxonomy" id="1236989"/>
    <lineage>
        <taxon>Bacteria</taxon>
        <taxon>Pseudomonadati</taxon>
        <taxon>Bacteroidota</taxon>
        <taxon>Bacteroidia</taxon>
        <taxon>Marinilabiliales</taxon>
        <taxon>Marinilabiliaceae</taxon>
        <taxon>Geofilum</taxon>
    </lineage>
</organism>
<evidence type="ECO:0000256" key="2">
    <source>
        <dbReference type="ARBA" id="ARBA00022679"/>
    </source>
</evidence>
<proteinExistence type="inferred from homology"/>
<dbReference type="InterPro" id="IPR051159">
    <property type="entry name" value="Hexapeptide_acetyltransf"/>
</dbReference>
<accession>A0A0E9M0Z8</accession>
<dbReference type="PANTHER" id="PTHR23416">
    <property type="entry name" value="SIALIC ACID SYNTHASE-RELATED"/>
    <property type="match status" value="1"/>
</dbReference>
<sequence length="212" mass="23873">MRYIILKVLIFVRCRASKSLKIRYFIEFYIAKFSNGRMFSKELREIYKRDYNINIGYGSYGGCFASQNIPGGVDFGNYCSIAPNIRIFRANHPQNSFTTHPLLYNPVVGYAPRDMVSRPPLTIGHDVWIGELAIVLPSVNQIGNGAIVGAGSVVTKDVPAYAIVAGNPAKLIRMRFSDDIIEKLEATKWWLWDKNTLIKHIDKLELIASGKA</sequence>
<dbReference type="InterPro" id="IPR011004">
    <property type="entry name" value="Trimer_LpxA-like_sf"/>
</dbReference>
<evidence type="ECO:0000313" key="4">
    <source>
        <dbReference type="Proteomes" id="UP000032900"/>
    </source>
</evidence>
<dbReference type="SUPFAM" id="SSF51161">
    <property type="entry name" value="Trimeric LpxA-like enzymes"/>
    <property type="match status" value="1"/>
</dbReference>
<dbReference type="GO" id="GO:0008374">
    <property type="term" value="F:O-acyltransferase activity"/>
    <property type="evidence" value="ECO:0007669"/>
    <property type="project" value="TreeGrafter"/>
</dbReference>
<reference evidence="3 4" key="1">
    <citation type="journal article" date="2015" name="Microbes Environ.">
        <title>Distribution and evolution of nitrogen fixation genes in the phylum bacteroidetes.</title>
        <authorList>
            <person name="Inoue J."/>
            <person name="Oshima K."/>
            <person name="Suda W."/>
            <person name="Sakamoto M."/>
            <person name="Iino T."/>
            <person name="Noda S."/>
            <person name="Hongoh Y."/>
            <person name="Hattori M."/>
            <person name="Ohkuma M."/>
        </authorList>
    </citation>
    <scope>NUCLEOTIDE SEQUENCE [LARGE SCALE GENOMIC DNA]</scope>
    <source>
        <strain evidence="3">JCM 15548</strain>
    </source>
</reference>
<dbReference type="GO" id="GO:0005829">
    <property type="term" value="C:cytosol"/>
    <property type="evidence" value="ECO:0007669"/>
    <property type="project" value="TreeGrafter"/>
</dbReference>
<dbReference type="Proteomes" id="UP000032900">
    <property type="component" value="Unassembled WGS sequence"/>
</dbReference>
<dbReference type="AlphaFoldDB" id="A0A0E9M0Z8"/>
<comment type="similarity">
    <text evidence="1">Belongs to the transferase hexapeptide repeat family.</text>
</comment>
<gene>
    <name evidence="3" type="ORF">JCM15548_13841</name>
</gene>